<keyword evidence="1" id="KW-0812">Transmembrane</keyword>
<dbReference type="InterPro" id="IPR013783">
    <property type="entry name" value="Ig-like_fold"/>
</dbReference>
<feature type="non-terminal residue" evidence="3">
    <location>
        <position position="1"/>
    </location>
</feature>
<name>A0A813VU66_9BILA</name>
<dbReference type="EMBL" id="CAJOBC010000916">
    <property type="protein sequence ID" value="CAF3638619.1"/>
    <property type="molecule type" value="Genomic_DNA"/>
</dbReference>
<sequence length="1108" mass="126635">MTAYNKLDLSSRKARCIYEYQWILSTIPTTSNHQKIEKYSLIKRHEKSKRQHNINQQMNSNVIIKPQWRTVWEKCPRNLVCSACLPPCDLDPPLLQNSDSCKAICSQNIDCLRSCSFIQNVYQQQQRQLQIFECITDADCQNMCNDRDCSKNSRCCDTNNQCHEECSTDEITRTDQFIPRNVVAIERKSRKTVKLKWHHIIKNETEPIFYVIEAQWSLNRKQPFTRDVSKWGFLKEEVSHNKAIIRNIHRGRWYSFRVAAVTRHGRSAFSQPTAPFRLTAEPKSHSPTNFTVKSSVLNDDGSYNVTLAWIQQSQNDLPISGYKISWEPVSDVEQIAADEVLINEDLSSTSLHEYKVPYLNPKLTYRFKIRSVTSYGDLTDVGPFTTIIYQINSLTTSTTSALPLITLPSSTSISFLPHPPLRHQRHREYMVISDLKISEPFFINGLLKANVSWTINDKQNDYSSQIQQFDLYWLEVNCTNDVSCCYRRDAATVQNQFQIYDLRFNCTYALNVYPVLNEIGKEGNRLSQRFKVPSCANITVFGAIRPPCPTTESKNKALPFAHSLVYNTFSILVQDLETKYSDIIYTSNKTGTNTIGINLQWNSKSSQVQLTGYRLKIEQLDNHEEILNIDLAPITSEYYYPNLSPNTLYNVTLSSINNHKYIILQQSIIFDGYSSRNNSKNTVNYRHFTSNTDLRLSSSSSSKCKGRWQMIDKSNTKFTIDWQIIEESIMTEFRTNEVKRGYCNVTMTSVTVLSKLSNIYTTFQELLNSGLLTIKFLKIKDLSELLDISLTECLYIVYMRGPLIGDQPLLPDEIIYNRTLCISCASDISTRTTTTSNFYESSYSSSPNITSILNSTAILKLTSVTQMNSTELNSTQFYSNQPSTTIATSRTQTYTVTTALLSVTSTTNLTSEFELWWIGRIINLLWNDEYNNLTSELCLNISSQLEDILFTLITPIYRCIQFDIVSFTRGSVIFTSNFTVISNESISQTLNTIQSILQTNMTNISLNIDPQSIQILTNPSITVPDLVTKTLSNSDMVSKASDDTSWRAIVGGVLGGVGLLLLISSSLCLYGYYKWRRRQLYGFKKNGSKSNETMEYMWLGGTTTPNLI</sequence>
<protein>
    <recommendedName>
        <fullName evidence="2">Fibronectin type-III domain-containing protein</fullName>
    </recommendedName>
</protein>
<gene>
    <name evidence="3" type="ORF">GPM918_LOCUS6070</name>
    <name evidence="4" type="ORF">SRO942_LOCUS6070</name>
</gene>
<evidence type="ECO:0000313" key="5">
    <source>
        <dbReference type="Proteomes" id="UP000663829"/>
    </source>
</evidence>
<feature type="transmembrane region" description="Helical" evidence="1">
    <location>
        <begin position="1046"/>
        <end position="1073"/>
    </location>
</feature>
<dbReference type="InterPro" id="IPR036116">
    <property type="entry name" value="FN3_sf"/>
</dbReference>
<dbReference type="SMART" id="SM00060">
    <property type="entry name" value="FN3"/>
    <property type="match status" value="3"/>
</dbReference>
<dbReference type="SUPFAM" id="SSF49265">
    <property type="entry name" value="Fibronectin type III"/>
    <property type="match status" value="2"/>
</dbReference>
<evidence type="ECO:0000259" key="2">
    <source>
        <dbReference type="PROSITE" id="PS50853"/>
    </source>
</evidence>
<keyword evidence="1" id="KW-1133">Transmembrane helix</keyword>
<dbReference type="Proteomes" id="UP000681722">
    <property type="component" value="Unassembled WGS sequence"/>
</dbReference>
<evidence type="ECO:0000256" key="1">
    <source>
        <dbReference type="SAM" id="Phobius"/>
    </source>
</evidence>
<dbReference type="Proteomes" id="UP000663829">
    <property type="component" value="Unassembled WGS sequence"/>
</dbReference>
<organism evidence="3 5">
    <name type="scientific">Didymodactylos carnosus</name>
    <dbReference type="NCBI Taxonomy" id="1234261"/>
    <lineage>
        <taxon>Eukaryota</taxon>
        <taxon>Metazoa</taxon>
        <taxon>Spiralia</taxon>
        <taxon>Gnathifera</taxon>
        <taxon>Rotifera</taxon>
        <taxon>Eurotatoria</taxon>
        <taxon>Bdelloidea</taxon>
        <taxon>Philodinida</taxon>
        <taxon>Philodinidae</taxon>
        <taxon>Didymodactylos</taxon>
    </lineage>
</organism>
<dbReference type="PANTHER" id="PTHR14131:SF5">
    <property type="entry name" value="ANOSMIN-1"/>
    <property type="match status" value="1"/>
</dbReference>
<dbReference type="InterPro" id="IPR003961">
    <property type="entry name" value="FN3_dom"/>
</dbReference>
<feature type="domain" description="Fibronectin type-III" evidence="2">
    <location>
        <begin position="178"/>
        <end position="282"/>
    </location>
</feature>
<reference evidence="3" key="1">
    <citation type="submission" date="2021-02" db="EMBL/GenBank/DDBJ databases">
        <authorList>
            <person name="Nowell W R."/>
        </authorList>
    </citation>
    <scope>NUCLEOTIDE SEQUENCE</scope>
</reference>
<dbReference type="GO" id="GO:0009986">
    <property type="term" value="C:cell surface"/>
    <property type="evidence" value="ECO:0007669"/>
    <property type="project" value="TreeGrafter"/>
</dbReference>
<evidence type="ECO:0000313" key="4">
    <source>
        <dbReference type="EMBL" id="CAF3638619.1"/>
    </source>
</evidence>
<accession>A0A813VU66</accession>
<dbReference type="GO" id="GO:0030182">
    <property type="term" value="P:neuron differentiation"/>
    <property type="evidence" value="ECO:0007669"/>
    <property type="project" value="TreeGrafter"/>
</dbReference>
<keyword evidence="1" id="KW-0472">Membrane</keyword>
<dbReference type="EMBL" id="CAJNOQ010000916">
    <property type="protein sequence ID" value="CAF0850983.1"/>
    <property type="molecule type" value="Genomic_DNA"/>
</dbReference>
<dbReference type="Pfam" id="PF00041">
    <property type="entry name" value="fn3"/>
    <property type="match status" value="2"/>
</dbReference>
<feature type="domain" description="Fibronectin type-III" evidence="2">
    <location>
        <begin position="286"/>
        <end position="398"/>
    </location>
</feature>
<keyword evidence="5" id="KW-1185">Reference proteome</keyword>
<evidence type="ECO:0000313" key="3">
    <source>
        <dbReference type="EMBL" id="CAF0850983.1"/>
    </source>
</evidence>
<proteinExistence type="predicted"/>
<dbReference type="Gene3D" id="2.60.40.10">
    <property type="entry name" value="Immunoglobulins"/>
    <property type="match status" value="3"/>
</dbReference>
<dbReference type="PROSITE" id="PS50853">
    <property type="entry name" value="FN3"/>
    <property type="match status" value="2"/>
</dbReference>
<dbReference type="OrthoDB" id="9985779at2759"/>
<dbReference type="InterPro" id="IPR042447">
    <property type="entry name" value="Anosmin-1"/>
</dbReference>
<dbReference type="AlphaFoldDB" id="A0A813VU66"/>
<dbReference type="PANTHER" id="PTHR14131">
    <property type="entry name" value="ANOSMIN"/>
    <property type="match status" value="1"/>
</dbReference>
<comment type="caution">
    <text evidence="3">The sequence shown here is derived from an EMBL/GenBank/DDBJ whole genome shotgun (WGS) entry which is preliminary data.</text>
</comment>
<dbReference type="CDD" id="cd00063">
    <property type="entry name" value="FN3"/>
    <property type="match status" value="2"/>
</dbReference>